<evidence type="ECO:0000256" key="8">
    <source>
        <dbReference type="ARBA" id="ARBA00023306"/>
    </source>
</evidence>
<evidence type="ECO:0000259" key="11">
    <source>
        <dbReference type="Pfam" id="PF13878"/>
    </source>
</evidence>
<dbReference type="PANTHER" id="PTHR45884">
    <property type="entry name" value="N-ACETYLTRANSFERASE ECO"/>
    <property type="match status" value="1"/>
</dbReference>
<evidence type="ECO:0000256" key="3">
    <source>
        <dbReference type="ARBA" id="ARBA00022679"/>
    </source>
</evidence>
<keyword evidence="4" id="KW-0479">Metal-binding</keyword>
<gene>
    <name evidence="13" type="ORF">AAF712_002468</name>
</gene>
<evidence type="ECO:0000313" key="14">
    <source>
        <dbReference type="Proteomes" id="UP001437256"/>
    </source>
</evidence>
<keyword evidence="5" id="KW-0863">Zinc-finger</keyword>
<evidence type="ECO:0000256" key="6">
    <source>
        <dbReference type="ARBA" id="ARBA00022833"/>
    </source>
</evidence>
<feature type="domain" description="N-acetyltransferase ESCO acetyl-transferase" evidence="12">
    <location>
        <begin position="244"/>
        <end position="306"/>
    </location>
</feature>
<evidence type="ECO:0008006" key="15">
    <source>
        <dbReference type="Google" id="ProtNLM"/>
    </source>
</evidence>
<keyword evidence="6" id="KW-0862">Zinc</keyword>
<keyword evidence="3" id="KW-0808">Transferase</keyword>
<reference evidence="13 14" key="1">
    <citation type="submission" date="2024-05" db="EMBL/GenBank/DDBJ databases">
        <title>A draft genome resource for the thread blight pathogen Marasmius tenuissimus strain MS-2.</title>
        <authorList>
            <person name="Yulfo-Soto G.E."/>
            <person name="Baruah I.K."/>
            <person name="Amoako-Attah I."/>
            <person name="Bukari Y."/>
            <person name="Meinhardt L.W."/>
            <person name="Bailey B.A."/>
            <person name="Cohen S.P."/>
        </authorList>
    </citation>
    <scope>NUCLEOTIDE SEQUENCE [LARGE SCALE GENOMIC DNA]</scope>
    <source>
        <strain evidence="13 14">MS-2</strain>
    </source>
</reference>
<evidence type="ECO:0000256" key="7">
    <source>
        <dbReference type="ARBA" id="ARBA00023242"/>
    </source>
</evidence>
<protein>
    <recommendedName>
        <fullName evidence="15">N-acetyltransferase ECO1</fullName>
    </recommendedName>
</protein>
<keyword evidence="7" id="KW-0539">Nucleus</keyword>
<accession>A0ABR3AAR6</accession>
<dbReference type="EMBL" id="JBBXMP010000006">
    <property type="protein sequence ID" value="KAL0070625.1"/>
    <property type="molecule type" value="Genomic_DNA"/>
</dbReference>
<evidence type="ECO:0000256" key="1">
    <source>
        <dbReference type="ARBA" id="ARBA00004123"/>
    </source>
</evidence>
<evidence type="ECO:0000256" key="5">
    <source>
        <dbReference type="ARBA" id="ARBA00022771"/>
    </source>
</evidence>
<organism evidence="13 14">
    <name type="scientific">Marasmius tenuissimus</name>
    <dbReference type="NCBI Taxonomy" id="585030"/>
    <lineage>
        <taxon>Eukaryota</taxon>
        <taxon>Fungi</taxon>
        <taxon>Dikarya</taxon>
        <taxon>Basidiomycota</taxon>
        <taxon>Agaricomycotina</taxon>
        <taxon>Agaricomycetes</taxon>
        <taxon>Agaricomycetidae</taxon>
        <taxon>Agaricales</taxon>
        <taxon>Marasmiineae</taxon>
        <taxon>Marasmiaceae</taxon>
        <taxon>Marasmius</taxon>
    </lineage>
</organism>
<comment type="similarity">
    <text evidence="2">Belongs to the acetyltransferase family. ECO subfamily.</text>
</comment>
<dbReference type="Proteomes" id="UP001437256">
    <property type="component" value="Unassembled WGS sequence"/>
</dbReference>
<evidence type="ECO:0000256" key="9">
    <source>
        <dbReference type="ARBA" id="ARBA00023315"/>
    </source>
</evidence>
<evidence type="ECO:0000256" key="4">
    <source>
        <dbReference type="ARBA" id="ARBA00022723"/>
    </source>
</evidence>
<keyword evidence="14" id="KW-1185">Reference proteome</keyword>
<feature type="domain" description="N-acetyltransferase ESCO zinc-finger" evidence="11">
    <location>
        <begin position="64"/>
        <end position="102"/>
    </location>
</feature>
<evidence type="ECO:0000259" key="12">
    <source>
        <dbReference type="Pfam" id="PF13880"/>
    </source>
</evidence>
<evidence type="ECO:0000256" key="2">
    <source>
        <dbReference type="ARBA" id="ARBA00005816"/>
    </source>
</evidence>
<name>A0ABR3AAR6_9AGAR</name>
<evidence type="ECO:0000256" key="10">
    <source>
        <dbReference type="SAM" id="MobiDB-lite"/>
    </source>
</evidence>
<comment type="subcellular location">
    <subcellularLocation>
        <location evidence="1">Nucleus</location>
    </subcellularLocation>
</comment>
<dbReference type="PANTHER" id="PTHR45884:SF2">
    <property type="entry name" value="N-ACETYLTRANSFERASE ECO"/>
    <property type="match status" value="1"/>
</dbReference>
<feature type="compositionally biased region" description="Pro residues" evidence="10">
    <location>
        <begin position="18"/>
        <end position="34"/>
    </location>
</feature>
<comment type="caution">
    <text evidence="13">The sequence shown here is derived from an EMBL/GenBank/DDBJ whole genome shotgun (WGS) entry which is preliminary data.</text>
</comment>
<feature type="region of interest" description="Disordered" evidence="10">
    <location>
        <begin position="1"/>
        <end position="59"/>
    </location>
</feature>
<dbReference type="InterPro" id="IPR028009">
    <property type="entry name" value="ESCO_Acetyltransf_dom"/>
</dbReference>
<proteinExistence type="inferred from homology"/>
<dbReference type="Pfam" id="PF13878">
    <property type="entry name" value="zf-C2H2_3"/>
    <property type="match status" value="1"/>
</dbReference>
<dbReference type="InterPro" id="IPR028005">
    <property type="entry name" value="AcTrfase_ESCO_Znf_dom"/>
</dbReference>
<dbReference type="Pfam" id="PF13880">
    <property type="entry name" value="Acetyltransf_13"/>
    <property type="match status" value="1"/>
</dbReference>
<evidence type="ECO:0000313" key="13">
    <source>
        <dbReference type="EMBL" id="KAL0070625.1"/>
    </source>
</evidence>
<keyword evidence="9" id="KW-0012">Acyltransferase</keyword>
<keyword evidence="8" id="KW-0131">Cell cycle</keyword>
<sequence length="315" mass="34083">MSSRVKRTYGSRPKVSAPFPPSSPVSVPSSPPPPHSKKRSLPSTSNGRPAKKVKLAQPKQKTLTQLHFCVDKPTLRKCSACNMSYTKGAEEDEALHRTHCAKVKKGMEWGREEEKEDVVEVESRILLKGGKKGRIVCIRADATGRIGSKLNTLYEMIDMSLSAPPLSDAVLRKSKVYLFLLPVSSATASSSKERIAGCVIAQHISTAMEVAPSAQQIDEKGPSPELVLVDSSSGVFCYPTPLPTSLGVPRIFVPTADRRQGIACKLLSAAAKTFIHGCELDPRKGHVAFSQTTGDGLSLMREWGGGGVRIYDEDQ</sequence>